<dbReference type="PROSITE" id="PS51257">
    <property type="entry name" value="PROKAR_LIPOPROTEIN"/>
    <property type="match status" value="1"/>
</dbReference>
<gene>
    <name evidence="3" type="ORF">IL45_07305</name>
    <name evidence="2" type="ORF">JCM19296_2531</name>
    <name evidence="4" type="ORF">LY02_01642</name>
</gene>
<dbReference type="RefSeq" id="WP_036581964.1">
    <property type="nucleotide sequence ID" value="NZ_JBDUVK010000109.1"/>
</dbReference>
<dbReference type="InterPro" id="IPR025380">
    <property type="entry name" value="DUF4369"/>
</dbReference>
<dbReference type="OrthoDB" id="1143206at2"/>
<accession>A0A081DDD1</accession>
<evidence type="ECO:0000313" key="5">
    <source>
        <dbReference type="Proteomes" id="UP000028531"/>
    </source>
</evidence>
<proteinExistence type="predicted"/>
<dbReference type="Pfam" id="PF14289">
    <property type="entry name" value="DUF4369"/>
    <property type="match status" value="1"/>
</dbReference>
<dbReference type="AlphaFoldDB" id="A0A081DDD1"/>
<dbReference type="Proteomes" id="UP000028980">
    <property type="component" value="Unassembled WGS sequence"/>
</dbReference>
<feature type="domain" description="DUF4369" evidence="1">
    <location>
        <begin position="26"/>
        <end position="124"/>
    </location>
</feature>
<reference evidence="2 6" key="1">
    <citation type="journal article" date="2014" name="Genome Announc.">
        <title>Draft Genome Sequences of Marine Flavobacterium Nonlabens Strains NR17, NR24, NR27, NR32, NR33, and Ara13.</title>
        <authorList>
            <person name="Nakanishi M."/>
            <person name="Meirelles P."/>
            <person name="Suzuki R."/>
            <person name="Takatani N."/>
            <person name="Mino S."/>
            <person name="Suda W."/>
            <person name="Oshima K."/>
            <person name="Hattori M."/>
            <person name="Ohkuma M."/>
            <person name="Hosokawa M."/>
            <person name="Miyashita K."/>
            <person name="Thompson F.L."/>
            <person name="Niwa A."/>
            <person name="Sawabe T."/>
            <person name="Sawabe T."/>
        </authorList>
    </citation>
    <scope>NUCLEOTIDE SEQUENCE [LARGE SCALE GENOMIC DNA]</scope>
    <source>
        <strain evidence="2">JCM 19296</strain>
        <strain evidence="6">JCM19296</strain>
    </source>
</reference>
<dbReference type="Proteomes" id="UP000028531">
    <property type="component" value="Unassembled WGS sequence"/>
</dbReference>
<evidence type="ECO:0000259" key="1">
    <source>
        <dbReference type="Pfam" id="PF14289"/>
    </source>
</evidence>
<dbReference type="EMBL" id="JPJI01000026">
    <property type="protein sequence ID" value="KEZ93991.1"/>
    <property type="molecule type" value="Genomic_DNA"/>
</dbReference>
<evidence type="ECO:0000313" key="6">
    <source>
        <dbReference type="Proteomes" id="UP000028980"/>
    </source>
</evidence>
<sequence>MKNTFIAIITLLILTSCGNDKNGNLIVNGTVDGLKIGKLYLQQLQDTTLVNVDSVIVDGEAPFQMSATIDEPQLMYLYLDKKDGTIYDDRLTFFAEDTIITINTTLDKFETNAVVSGSKNQKLYNEFNEVNKQLSERYTDLFKRSMNLSQAEVRDQDSINALSSDINKHLKRKVGYALNFAMLNKDYEIAPFILLKEGYEANPVYLDSAYNMMPKKIQSSRYGKQLSEFIKERKEEL</sequence>
<dbReference type="EMBL" id="PVNA01000002">
    <property type="protein sequence ID" value="PRX14610.1"/>
    <property type="molecule type" value="Genomic_DNA"/>
</dbReference>
<reference evidence="3 5" key="2">
    <citation type="submission" date="2014-07" db="EMBL/GenBank/DDBJ databases">
        <title>Draft genome sequence of Nonlabens ulvanivorans, an ulvan degrading bacterium.</title>
        <authorList>
            <person name="Kopel M."/>
            <person name="Helbert W."/>
            <person name="Henrissat B."/>
            <person name="Doniger T."/>
            <person name="Banin E."/>
        </authorList>
    </citation>
    <scope>NUCLEOTIDE SEQUENCE [LARGE SCALE GENOMIC DNA]</scope>
    <source>
        <strain evidence="3 5">PLR</strain>
    </source>
</reference>
<dbReference type="Proteomes" id="UP000239997">
    <property type="component" value="Unassembled WGS sequence"/>
</dbReference>
<organism evidence="2 6">
    <name type="scientific">Nonlabens ulvanivorans</name>
    <name type="common">Persicivirga ulvanivorans</name>
    <dbReference type="NCBI Taxonomy" id="906888"/>
    <lineage>
        <taxon>Bacteria</taxon>
        <taxon>Pseudomonadati</taxon>
        <taxon>Bacteroidota</taxon>
        <taxon>Flavobacteriia</taxon>
        <taxon>Flavobacteriales</taxon>
        <taxon>Flavobacteriaceae</taxon>
        <taxon>Nonlabens</taxon>
    </lineage>
</organism>
<dbReference type="EMBL" id="BBLG01000006">
    <property type="protein sequence ID" value="GAK76927.1"/>
    <property type="molecule type" value="Genomic_DNA"/>
</dbReference>
<evidence type="ECO:0000313" key="2">
    <source>
        <dbReference type="EMBL" id="GAK76927.1"/>
    </source>
</evidence>
<evidence type="ECO:0000313" key="7">
    <source>
        <dbReference type="Proteomes" id="UP000239997"/>
    </source>
</evidence>
<evidence type="ECO:0000313" key="3">
    <source>
        <dbReference type="EMBL" id="KEZ93991.1"/>
    </source>
</evidence>
<comment type="caution">
    <text evidence="2">The sequence shown here is derived from an EMBL/GenBank/DDBJ whole genome shotgun (WGS) entry which is preliminary data.</text>
</comment>
<name>A0A081DDD1_NONUL</name>
<protein>
    <submittedName>
        <fullName evidence="4">Uncharacterized protein DUF4369</fullName>
    </submittedName>
</protein>
<keyword evidence="7" id="KW-1185">Reference proteome</keyword>
<evidence type="ECO:0000313" key="4">
    <source>
        <dbReference type="EMBL" id="PRX14610.1"/>
    </source>
</evidence>
<reference evidence="4 7" key="3">
    <citation type="submission" date="2018-03" db="EMBL/GenBank/DDBJ databases">
        <title>Genomic Encyclopedia of Archaeal and Bacterial Type Strains, Phase II (KMG-II): from individual species to whole genera.</title>
        <authorList>
            <person name="Goeker M."/>
        </authorList>
    </citation>
    <scope>NUCLEOTIDE SEQUENCE [LARGE SCALE GENOMIC DNA]</scope>
    <source>
        <strain evidence="4 7">DSM 22727</strain>
    </source>
</reference>